<feature type="transmembrane region" description="Helical" evidence="1">
    <location>
        <begin position="363"/>
        <end position="390"/>
    </location>
</feature>
<gene>
    <name evidence="4" type="primary">LOC114327365</name>
</gene>
<keyword evidence="3" id="KW-1185">Reference proteome</keyword>
<evidence type="ECO:0000313" key="2">
    <source>
        <dbReference type="EnsemblMetazoa" id="XP_028131756.1"/>
    </source>
</evidence>
<dbReference type="PANTHER" id="PTHR21329:SF3">
    <property type="entry name" value="PHOSPHATIDYLINOSITOL N-ACETYLGLUCOSAMINYLTRANSFERASE SUBUNIT Q"/>
    <property type="match status" value="1"/>
</dbReference>
<dbReference type="Proteomes" id="UP001652700">
    <property type="component" value="Unplaced"/>
</dbReference>
<dbReference type="GO" id="GO:0016757">
    <property type="term" value="F:glycosyltransferase activity"/>
    <property type="evidence" value="ECO:0007669"/>
    <property type="project" value="UniProtKB-KW"/>
</dbReference>
<feature type="transmembrane region" description="Helical" evidence="1">
    <location>
        <begin position="198"/>
        <end position="216"/>
    </location>
</feature>
<dbReference type="AlphaFoldDB" id="A0A6P7F8B0"/>
<dbReference type="PANTHER" id="PTHR21329">
    <property type="entry name" value="PHOSPHATIDYLINOSITOL N-ACETYLGLUCOSAMINYLTRANSFERASE SUBUNIT Q-RELATED"/>
    <property type="match status" value="1"/>
</dbReference>
<dbReference type="RefSeq" id="XP_028131756.1">
    <property type="nucleotide sequence ID" value="XM_028275955.1"/>
</dbReference>
<keyword evidence="4" id="KW-0328">Glycosyltransferase</keyword>
<keyword evidence="4" id="KW-0808">Transferase</keyword>
<dbReference type="KEGG" id="dvv:114327365"/>
<dbReference type="GO" id="GO:0006506">
    <property type="term" value="P:GPI anchor biosynthetic process"/>
    <property type="evidence" value="ECO:0007669"/>
    <property type="project" value="InterPro"/>
</dbReference>
<keyword evidence="1" id="KW-0812">Transmembrane</keyword>
<sequence>MSQNTILVFIPDSLDTRLSGYLTGSKRIVKNSEVFYITSDKASNKAYDPLGYIGLLQECDNLNKDVSLLINSTNKEIFLMCEEKHPVTQIVYDFKRFKNSDILYHSAENYGEHFKNLSIELRKHARSVSENGRHFLINILSKVIVVLNVCLNFLSRLNLIVQKSSTFTHFEESLKTMKWFLKTAADQKTVTPKMGNVLIAKPIDIFIGVFLMSYVMQYEDQIFLFVYNTFEGIISSLKGLLLYLMGSPIGLKLNYGFNNFLGQFFLYHISLWRIFLQGAHPIFVSNFKYFMLPGALGFSYQIAMVSDLIAIATFHSYCIYVNAARIFNLQLKCLSSLWRVVIGRKFNPLRNRVDSCQYSHNQLFIGTLSFTILLFLLPTTAMYYVVFSIFRLVTLFIDRLLLGIRTALYNIPVYSIFLWILNTSSVAGNIHITWKSYDEEGNVTIEAKLEKLPFITSIVKFAPDSVSTTTNQRTLRDIFHSTITGTVL</sequence>
<keyword evidence="1" id="KW-0472">Membrane</keyword>
<organism evidence="4">
    <name type="scientific">Diabrotica virgifera virgifera</name>
    <name type="common">western corn rootworm</name>
    <dbReference type="NCBI Taxonomy" id="50390"/>
    <lineage>
        <taxon>Eukaryota</taxon>
        <taxon>Metazoa</taxon>
        <taxon>Ecdysozoa</taxon>
        <taxon>Arthropoda</taxon>
        <taxon>Hexapoda</taxon>
        <taxon>Insecta</taxon>
        <taxon>Pterygota</taxon>
        <taxon>Neoptera</taxon>
        <taxon>Endopterygota</taxon>
        <taxon>Coleoptera</taxon>
        <taxon>Polyphaga</taxon>
        <taxon>Cucujiformia</taxon>
        <taxon>Chrysomeloidea</taxon>
        <taxon>Chrysomelidae</taxon>
        <taxon>Galerucinae</taxon>
        <taxon>Diabroticina</taxon>
        <taxon>Diabroticites</taxon>
        <taxon>Diabrotica</taxon>
    </lineage>
</organism>
<protein>
    <submittedName>
        <fullName evidence="4">Phosphatidylinositol N-acetylglucosaminyltransferase subunit Q isoform X1</fullName>
    </submittedName>
</protein>
<dbReference type="InterPro" id="IPR007720">
    <property type="entry name" value="PigQ/GPI1"/>
</dbReference>
<dbReference type="OrthoDB" id="70250at2759"/>
<feature type="transmembrane region" description="Helical" evidence="1">
    <location>
        <begin position="256"/>
        <end position="275"/>
    </location>
</feature>
<dbReference type="Pfam" id="PF05024">
    <property type="entry name" value="Gpi1"/>
    <property type="match status" value="1"/>
</dbReference>
<dbReference type="InParanoid" id="A0A6P7F8B0"/>
<name>A0A6P7F8B0_DIAVI</name>
<dbReference type="EnsemblMetazoa" id="XM_028275955.2">
    <property type="protein sequence ID" value="XP_028131756.1"/>
    <property type="gene ID" value="LOC114327365"/>
</dbReference>
<dbReference type="CTD" id="117366"/>
<dbReference type="GO" id="GO:0016020">
    <property type="term" value="C:membrane"/>
    <property type="evidence" value="ECO:0007669"/>
    <property type="project" value="InterPro"/>
</dbReference>
<evidence type="ECO:0000313" key="4">
    <source>
        <dbReference type="RefSeq" id="XP_028131756.1"/>
    </source>
</evidence>
<proteinExistence type="predicted"/>
<feature type="transmembrane region" description="Helical" evidence="1">
    <location>
        <begin position="402"/>
        <end position="421"/>
    </location>
</feature>
<dbReference type="GeneID" id="114327365"/>
<feature type="transmembrane region" description="Helical" evidence="1">
    <location>
        <begin position="295"/>
        <end position="314"/>
    </location>
</feature>
<feature type="transmembrane region" description="Helical" evidence="1">
    <location>
        <begin position="222"/>
        <end position="244"/>
    </location>
</feature>
<evidence type="ECO:0000256" key="1">
    <source>
        <dbReference type="SAM" id="Phobius"/>
    </source>
</evidence>
<dbReference type="FunCoup" id="A0A6P7F8B0">
    <property type="interactions" value="91"/>
</dbReference>
<reference evidence="2" key="2">
    <citation type="submission" date="2025-05" db="UniProtKB">
        <authorList>
            <consortium name="EnsemblMetazoa"/>
        </authorList>
    </citation>
    <scope>IDENTIFICATION</scope>
</reference>
<reference evidence="4" key="1">
    <citation type="submission" date="2025-04" db="UniProtKB">
        <authorList>
            <consortium name="RefSeq"/>
        </authorList>
    </citation>
    <scope>IDENTIFICATION</scope>
    <source>
        <tissue evidence="4">Whole insect</tissue>
    </source>
</reference>
<evidence type="ECO:0000313" key="3">
    <source>
        <dbReference type="Proteomes" id="UP001652700"/>
    </source>
</evidence>
<dbReference type="GO" id="GO:0005783">
    <property type="term" value="C:endoplasmic reticulum"/>
    <property type="evidence" value="ECO:0007669"/>
    <property type="project" value="TreeGrafter"/>
</dbReference>
<accession>A0A6P7F8B0</accession>
<keyword evidence="1" id="KW-1133">Transmembrane helix</keyword>